<dbReference type="AlphaFoldDB" id="A0A285P6H3"/>
<proteinExistence type="predicted"/>
<dbReference type="Gene3D" id="1.50.10.140">
    <property type="match status" value="1"/>
</dbReference>
<dbReference type="RefSeq" id="WP_097009761.1">
    <property type="nucleotide sequence ID" value="NZ_OBEJ01000004.1"/>
</dbReference>
<dbReference type="Proteomes" id="UP000219453">
    <property type="component" value="Unassembled WGS sequence"/>
</dbReference>
<keyword evidence="4" id="KW-1185">Reference proteome</keyword>
<accession>A0A285P6H3</accession>
<dbReference type="EMBL" id="OBEJ01000004">
    <property type="protein sequence ID" value="SNZ17048.1"/>
    <property type="molecule type" value="Genomic_DNA"/>
</dbReference>
<reference evidence="4" key="1">
    <citation type="submission" date="2017-09" db="EMBL/GenBank/DDBJ databases">
        <authorList>
            <person name="Varghese N."/>
            <person name="Submissions S."/>
        </authorList>
    </citation>
    <scope>NUCLEOTIDE SEQUENCE [LARGE SCALE GENOMIC DNA]</scope>
    <source>
        <strain evidence="4">DSM 27208</strain>
    </source>
</reference>
<evidence type="ECO:0000313" key="3">
    <source>
        <dbReference type="EMBL" id="SNZ17048.1"/>
    </source>
</evidence>
<dbReference type="InterPro" id="IPR021478">
    <property type="entry name" value="DUF3131"/>
</dbReference>
<dbReference type="OrthoDB" id="116882at2157"/>
<evidence type="ECO:0000259" key="2">
    <source>
        <dbReference type="Pfam" id="PF11329"/>
    </source>
</evidence>
<dbReference type="Pfam" id="PF11329">
    <property type="entry name" value="DUF3131"/>
    <property type="match status" value="1"/>
</dbReference>
<evidence type="ECO:0000313" key="4">
    <source>
        <dbReference type="Proteomes" id="UP000219453"/>
    </source>
</evidence>
<evidence type="ECO:0000259" key="1">
    <source>
        <dbReference type="Pfam" id="PF10091"/>
    </source>
</evidence>
<sequence>MGGSDDSSIISRRAVLSALGVGGGLTTGFALTRQSREANDLPDSNDAAAQLDSRLDRIGQDTWAFFDEFSHDDTGFAPDRVDATAAGYTRRSVTSPANVGLQLLATVAASELEVISKSSARERAHEIIVMLRELDRWNGLFYRWYDIGNGAVAEDHGGWWEISTIDNGWLVAGLVAAGGAFPELRPMADEILAGQSFDRFYDPDVSNPFEGGEPFGQLYGGFDARSGDDLGFHYGVFNAETRIASYVGIGNGDVPRSHWWDTFRTFPPEWDQQGDPEGEFRAYDDNRVWEGHYEHEGIRYVPSWGGSMFESLMPSLVLPERSRGQHALGANNRRQVQLQINHAEEQGYDAWGFSPCGLPDGYAEFGVARAGIEGYERDDVATPHATLLGLEYASESEIAGALDAYVDRGLDTEYGFYDSMSLVSDWTTNAYLALDQGISLVAIANYLRDGAVRDAFVNHPVGSGPTGLLEAERFTI</sequence>
<feature type="domain" description="Glycoamylase-like" evidence="1">
    <location>
        <begin position="291"/>
        <end position="460"/>
    </location>
</feature>
<protein>
    <submittedName>
        <fullName evidence="3">Uncharacterized protein</fullName>
    </submittedName>
</protein>
<feature type="domain" description="DUF3131" evidence="2">
    <location>
        <begin position="59"/>
        <end position="200"/>
    </location>
</feature>
<organism evidence="3 4">
    <name type="scientific">Natronoarchaeum philippinense</name>
    <dbReference type="NCBI Taxonomy" id="558529"/>
    <lineage>
        <taxon>Archaea</taxon>
        <taxon>Methanobacteriati</taxon>
        <taxon>Methanobacteriota</taxon>
        <taxon>Stenosarchaea group</taxon>
        <taxon>Halobacteria</taxon>
        <taxon>Halobacteriales</taxon>
        <taxon>Natronoarchaeaceae</taxon>
    </lineage>
</organism>
<gene>
    <name evidence="3" type="ORF">SAMN06269185_2866</name>
</gene>
<dbReference type="InterPro" id="IPR019282">
    <property type="entry name" value="Glycoamylase-like_cons_dom"/>
</dbReference>
<dbReference type="Pfam" id="PF10091">
    <property type="entry name" value="Glycoamylase"/>
    <property type="match status" value="1"/>
</dbReference>
<name>A0A285P6H3_NATPI</name>